<accession>A0A507FDX5</accession>
<dbReference type="OrthoDB" id="2100425at2759"/>
<protein>
    <submittedName>
        <fullName evidence="2">Uncharacterized protein</fullName>
    </submittedName>
</protein>
<gene>
    <name evidence="2" type="ORF">CcCBS67573_g05250</name>
</gene>
<sequence length="2010" mass="222898">MAAAGLQAPTGPALRRATSAAPSNAAALSLSNQAQFSIMAPEKPLIAAWLRDTGAFFFSHTQAVESLSYAFSTEGGGSGMLYAAAGIEALTNDANGANPDSSSTTAAMREDNAVEARAVHEAVRLVAVLANTEDVVRSGAVLLLVQLASILAARLGPAQAQAMRDDSRVGVILLGIMLDDRELYNSVHELFKMIGPSLAPMAIPLVAGLEAFFTCLDPNIRGICITALTRVVFENGKIFLEEDHLAAVWNLYFSFGSIASITKVFPDRIVLIKGLGLLAPIYAAFDSSLTYGIISTLLNLDAKTILETEEIKATVKQLVERIPELEQKTPGPHDLHAYGTGFNFFLNLLTPTNESSYDLLPWTLETFTNIMYYSIPANKTKAIPIVGASEQFEALEEFVKSLSNHFRASPPLVRYGASAALHTSLLQHPRLVDLQPSLLTFILTGCLDTDPLAAFLYLTILEGICTGGAQTPVKTKVKELISKLRRTLDAEAVTYDSLYFDADRVASRVSGESFADDAKLRDVLDAAAMMAPPIAPKLLQKLVNSFEYLPKTMKLRQLDIVRLWGAKSEKLDANLMQALLPLLSCIDEDIQLSTVRVVKALIPRLNASNSADINYAWSFLQNLMQTKTSAPLLCSILGLIRDFPLDRLGDDTKEELLNSLLKIIFHPNFEVRLHVYDIIGSSGDFWRSSGLWGAAIGMLFLAIGDQNIVCQIEKVAAMKELLIPLGLVKDSLSKSVVHTIKAYDDLANAILKDKSKLTDLLESMTLETNADAFWGFYLEGVTDSQLVRPDDYDYTRNFIHAPFWISIVLTKLSMTPPPVTESESDSRDVMPTTPANKRRFICGFMLCLLPTCGMPDPIFRHAACVAAVFTGFRQNVAHPGILRGLLEFVSTQMLNHKMWAYQLSGLDILTLLVRVKLTGLSPAVLIQFLDMALDVAFNSPSHAVKIGAVELIETFLLVFPNGVSAKLPDIRDVLRTLLTNEEPEVSRAACRIYPLVFHCVSANNAKDFHEYVSSEINLIKKGGAELASDPLLSALSSDELSRVAVCSILSLGSFPVASIAYAIVQELLKHLTSESHDVRYAAFVSIRNQIQHLDSIETATIMWILLPLYADPYKPIRVAFAKFLRKLPSKLEIMLRVISPHTDDSFIMNNVTWEELLLDGVSIHTNMKLLSDVIADLGELNSTNPDVTDQLPSEDDGFNLPRISQKLMTRMKEIAKTYTTMLPSMNISQVVYHLMAMQSSKHMQGYALLVLSEFCCSYESIVTESLDILVSSLAHDLSADKTHLIQAAALGLKNISEFSPPAFKQMLTKVTSAAVPNEGELFNLFYRIDAIRDFSANKAPELLRKYTPIITSHRFSLNKRLYSIYVCVELSLMVGQDDIMRVLDALQGFIETCTEDDVVERIHGSISKLLGVVGPKHTIFRTMLGKCRKYIKSKDVQLRLKSLQIFQIFIKYLSPDEAMNFGCTFLADSNAEVRSKSKQVLVLSGMLDFASASLKNAKSFAGTQRGRLLETCKLPSLSKIGVTTASTTENSNELSVPLPDKDPFNTKYYASDRRKKFTTRYGLDEAKFARNSSPVTPSILETVEESTSAFHQPSAQILSKYQWMLNMDNTTLLHECMKQYPEVAEQVILMHLAQTELLMGIKHATDDDDLNDSVEEAAPDVENEIHILDVFSNLLIAYDGINMEATEGYARRLEEFINTCNEKAMTIREKLYSELESTFYFFNEFVDVPIVSDEQYEALEALKAENQKATLEAVKSGTTDRLSALDMKKVEMDEMLESKSESLRRITILALHATSGFGIYYALSTECTEANLIAALQFLADMLQNEHRGIRITAVEAFLTLSKIQLENTTSTSLTPPPAAVPGATGTQQQPAIQLTQQRRPDLLRKIQDTVTLFLDKLTEGTEIYRRKADYISLTAQLLTHVSNDAFMVLKVLHLLVRFWRDPDNEVRIMSIKMVRLLGEMGIHQVMECFRGGEEVRPALMTELAGLLSNPEYLEKEGLQDLLTWRFSQR</sequence>
<feature type="compositionally biased region" description="Low complexity" evidence="1">
    <location>
        <begin position="1861"/>
        <end position="1870"/>
    </location>
</feature>
<dbReference type="EMBL" id="QEAP01000183">
    <property type="protein sequence ID" value="TPX73478.1"/>
    <property type="molecule type" value="Genomic_DNA"/>
</dbReference>
<evidence type="ECO:0000313" key="2">
    <source>
        <dbReference type="EMBL" id="TPX73478.1"/>
    </source>
</evidence>
<dbReference type="Proteomes" id="UP000320333">
    <property type="component" value="Unassembled WGS sequence"/>
</dbReference>
<evidence type="ECO:0000256" key="1">
    <source>
        <dbReference type="SAM" id="MobiDB-lite"/>
    </source>
</evidence>
<dbReference type="Gene3D" id="1.25.10.10">
    <property type="entry name" value="Leucine-rich Repeat Variant"/>
    <property type="match status" value="1"/>
</dbReference>
<dbReference type="InterPro" id="IPR011989">
    <property type="entry name" value="ARM-like"/>
</dbReference>
<reference evidence="2 3" key="1">
    <citation type="journal article" date="2019" name="Sci. Rep.">
        <title>Comparative genomics of chytrid fungi reveal insights into the obligate biotrophic and pathogenic lifestyle of Synchytrium endobioticum.</title>
        <authorList>
            <person name="van de Vossenberg B.T.L.H."/>
            <person name="Warris S."/>
            <person name="Nguyen H.D.T."/>
            <person name="van Gent-Pelzer M.P.E."/>
            <person name="Joly D.L."/>
            <person name="van de Geest H.C."/>
            <person name="Bonants P.J.M."/>
            <person name="Smith D.S."/>
            <person name="Levesque C.A."/>
            <person name="van der Lee T.A.J."/>
        </authorList>
    </citation>
    <scope>NUCLEOTIDE SEQUENCE [LARGE SCALE GENOMIC DNA]</scope>
    <source>
        <strain evidence="2 3">CBS 675.73</strain>
    </source>
</reference>
<keyword evidence="3" id="KW-1185">Reference proteome</keyword>
<evidence type="ECO:0000313" key="3">
    <source>
        <dbReference type="Proteomes" id="UP000320333"/>
    </source>
</evidence>
<feature type="region of interest" description="Disordered" evidence="1">
    <location>
        <begin position="1850"/>
        <end position="1870"/>
    </location>
</feature>
<comment type="caution">
    <text evidence="2">The sequence shown here is derived from an EMBL/GenBank/DDBJ whole genome shotgun (WGS) entry which is preliminary data.</text>
</comment>
<name>A0A507FDX5_9FUNG</name>
<proteinExistence type="predicted"/>
<dbReference type="InterPro" id="IPR016024">
    <property type="entry name" value="ARM-type_fold"/>
</dbReference>
<organism evidence="2 3">
    <name type="scientific">Chytriomyces confervae</name>
    <dbReference type="NCBI Taxonomy" id="246404"/>
    <lineage>
        <taxon>Eukaryota</taxon>
        <taxon>Fungi</taxon>
        <taxon>Fungi incertae sedis</taxon>
        <taxon>Chytridiomycota</taxon>
        <taxon>Chytridiomycota incertae sedis</taxon>
        <taxon>Chytridiomycetes</taxon>
        <taxon>Chytridiales</taxon>
        <taxon>Chytriomycetaceae</taxon>
        <taxon>Chytriomyces</taxon>
    </lineage>
</organism>
<dbReference type="SUPFAM" id="SSF48371">
    <property type="entry name" value="ARM repeat"/>
    <property type="match status" value="3"/>
</dbReference>